<protein>
    <recommendedName>
        <fullName evidence="9">Hexosyltransferase</fullName>
        <ecNumber evidence="9">2.4.1.-</ecNumber>
    </recommendedName>
</protein>
<dbReference type="HOGENOM" id="CLU_016244_2_0_1"/>
<dbReference type="Proteomes" id="UP000014760">
    <property type="component" value="Unassembled WGS sequence"/>
</dbReference>
<reference evidence="11" key="1">
    <citation type="submission" date="2012-12" db="EMBL/GenBank/DDBJ databases">
        <authorList>
            <person name="Hellsten U."/>
            <person name="Grimwood J."/>
            <person name="Chapman J.A."/>
            <person name="Shapiro H."/>
            <person name="Aerts A."/>
            <person name="Otillar R.P."/>
            <person name="Terry A.Y."/>
            <person name="Boore J.L."/>
            <person name="Simakov O."/>
            <person name="Marletaz F."/>
            <person name="Cho S.-J."/>
            <person name="Edsinger-Gonzales E."/>
            <person name="Havlak P."/>
            <person name="Kuo D.-H."/>
            <person name="Larsson T."/>
            <person name="Lv J."/>
            <person name="Arendt D."/>
            <person name="Savage R."/>
            <person name="Osoegawa K."/>
            <person name="de Jong P."/>
            <person name="Lindberg D.R."/>
            <person name="Seaver E.C."/>
            <person name="Weisblat D.A."/>
            <person name="Putnam N.H."/>
            <person name="Grigoriev I.V."/>
            <person name="Rokhsar D.S."/>
        </authorList>
    </citation>
    <scope>NUCLEOTIDE SEQUENCE</scope>
    <source>
        <strain evidence="11">I ESC-2004</strain>
    </source>
</reference>
<evidence type="ECO:0000256" key="3">
    <source>
        <dbReference type="ARBA" id="ARBA00022679"/>
    </source>
</evidence>
<dbReference type="Pfam" id="PF05679">
    <property type="entry name" value="CHGN"/>
    <property type="match status" value="1"/>
</dbReference>
<name>X2B465_CAPTE</name>
<sequence length="687" mass="78272">MLTPVLDPRLDPGDGLVLIGVMTARKFLNDRISALYATWAKDVQSIRGKVLIFSSAGSEPHAPKGVPVIGLPGVDDTYPPQKKSFMMLKYMHDYYKDKYRFFMRADDDVYIKLDKLANFLHSINGSQALFIGQAGLGTSDEIGRMNLKPGENFCMGGPGMVLTRSTLNRVGPHINECVKNLYTSHEDVEVGRCIRKFAGVSCTWAYEMSKLFFNNYKQPQSSFSHSLRNGEIHNAMTLHPIKQPAYQFRMHRYFLKLKSQGIRQKKLRLRRQIFAMDQELKDRDSFYSPSRLGIPPSLMKTVPKTKEEVLDFEYITTQQLSGRNSNPKRAMERHLREGVDYTVMQVMEMINIDARQRGRTIDFKEILYGYCRLNPLHGADYVLDLLMVYRKHKGKHKRTVPVRRHVYVQQRFGDVQFTEDPYVVSSPELTPRLVPTSASPPTVNFIVPLAGRFQTFLRFMRNFEEVCLRGDIRASLSILLFPDSDNQKMENHVNELRQRYSSGDMRVIPMSGAFSRGRGLQEGSNLFGDNSLLFFIDVDMSFDAASLLRVQLNAIQGLQVYYPVVFSQYDPSSRCDTAACQTKTPYDDDGGYWRQFGFGIAAMYNSDFKAVHGFDVSIEGWGKEDVDLYERFLAQNVTVFRAVDPGLVHNFHRIVCDPGLDAAQYQMCLGSKAATLASARRLGEVVL</sequence>
<proteinExistence type="inferred from homology"/>
<dbReference type="EMBL" id="AMQN01012625">
    <property type="status" value="NOT_ANNOTATED_CDS"/>
    <property type="molecule type" value="Genomic_DNA"/>
</dbReference>
<evidence type="ECO:0000256" key="8">
    <source>
        <dbReference type="ARBA" id="ARBA00023136"/>
    </source>
</evidence>
<keyword evidence="3 9" id="KW-0808">Transferase</keyword>
<evidence type="ECO:0000256" key="4">
    <source>
        <dbReference type="ARBA" id="ARBA00022692"/>
    </source>
</evidence>
<dbReference type="EnsemblMetazoa" id="CapteT42376">
    <property type="protein sequence ID" value="CapteP42376"/>
    <property type="gene ID" value="CapteG42376"/>
</dbReference>
<evidence type="ECO:0000313" key="11">
    <source>
        <dbReference type="Proteomes" id="UP000014760"/>
    </source>
</evidence>
<dbReference type="OMA" id="CADRVNC"/>
<evidence type="ECO:0000313" key="10">
    <source>
        <dbReference type="EnsemblMetazoa" id="CapteP42376"/>
    </source>
</evidence>
<dbReference type="EMBL" id="AMQN01012626">
    <property type="status" value="NOT_ANNOTATED_CDS"/>
    <property type="molecule type" value="Genomic_DNA"/>
</dbReference>
<dbReference type="STRING" id="283909.R7TJ36"/>
<dbReference type="OrthoDB" id="431432at2759"/>
<evidence type="ECO:0000256" key="6">
    <source>
        <dbReference type="ARBA" id="ARBA00022989"/>
    </source>
</evidence>
<keyword evidence="11" id="KW-1185">Reference proteome</keyword>
<organism evidence="10 11">
    <name type="scientific">Capitella teleta</name>
    <name type="common">Polychaete worm</name>
    <dbReference type="NCBI Taxonomy" id="283909"/>
    <lineage>
        <taxon>Eukaryota</taxon>
        <taxon>Metazoa</taxon>
        <taxon>Spiralia</taxon>
        <taxon>Lophotrochozoa</taxon>
        <taxon>Annelida</taxon>
        <taxon>Polychaeta</taxon>
        <taxon>Sedentaria</taxon>
        <taxon>Scolecida</taxon>
        <taxon>Capitellidae</taxon>
        <taxon>Capitella</taxon>
    </lineage>
</organism>
<dbReference type="SUPFAM" id="SSF53448">
    <property type="entry name" value="Nucleotide-diphospho-sugar transferases"/>
    <property type="match status" value="1"/>
</dbReference>
<keyword evidence="6" id="KW-1133">Transmembrane helix</keyword>
<keyword evidence="5 9" id="KW-0735">Signal-anchor</keyword>
<reference evidence="11" key="2">
    <citation type="journal article" date="2013" name="Nature">
        <title>Insights into bilaterian evolution from three spiralian genomes.</title>
        <authorList>
            <person name="Simakov O."/>
            <person name="Marletaz F."/>
            <person name="Cho S.J."/>
            <person name="Edsinger-Gonzales E."/>
            <person name="Havlak P."/>
            <person name="Hellsten U."/>
            <person name="Kuo D.H."/>
            <person name="Larsson T."/>
            <person name="Lv J."/>
            <person name="Arendt D."/>
            <person name="Savage R."/>
            <person name="Osoegawa K."/>
            <person name="de Jong P."/>
            <person name="Grimwood J."/>
            <person name="Chapman J.A."/>
            <person name="Shapiro H."/>
            <person name="Aerts A."/>
            <person name="Otillar R.P."/>
            <person name="Terry A.Y."/>
            <person name="Boore J.L."/>
            <person name="Grigoriev I.V."/>
            <person name="Lindberg D.R."/>
            <person name="Seaver E.C."/>
            <person name="Weisblat D.A."/>
            <person name="Putnam N.H."/>
            <person name="Rokhsar D.S."/>
        </authorList>
    </citation>
    <scope>NUCLEOTIDE SEQUENCE</scope>
    <source>
        <strain evidence="11">I ESC-2004</strain>
    </source>
</reference>
<comment type="similarity">
    <text evidence="2 9">Belongs to the chondroitin N-acetylgalactosaminyltransferase family.</text>
</comment>
<dbReference type="PANTHER" id="PTHR12369">
    <property type="entry name" value="CHONDROITIN SYNTHASE"/>
    <property type="match status" value="1"/>
</dbReference>
<keyword evidence="7 9" id="KW-0333">Golgi apparatus</keyword>
<dbReference type="PANTHER" id="PTHR12369:SF11">
    <property type="entry name" value="HEXOSYLTRANSFERASE"/>
    <property type="match status" value="1"/>
</dbReference>
<dbReference type="Gene3D" id="3.90.550.50">
    <property type="match status" value="1"/>
</dbReference>
<dbReference type="InterPro" id="IPR029044">
    <property type="entry name" value="Nucleotide-diphossugar_trans"/>
</dbReference>
<dbReference type="InterPro" id="IPR051227">
    <property type="entry name" value="CS_glycosyltransferase"/>
</dbReference>
<evidence type="ECO:0000256" key="7">
    <source>
        <dbReference type="ARBA" id="ARBA00023034"/>
    </source>
</evidence>
<dbReference type="EC" id="2.4.1.-" evidence="9"/>
<dbReference type="Gene3D" id="3.90.550.10">
    <property type="entry name" value="Spore Coat Polysaccharide Biosynthesis Protein SpsA, Chain A"/>
    <property type="match status" value="1"/>
</dbReference>
<accession>X2B465</accession>
<keyword evidence="4" id="KW-0812">Transmembrane</keyword>
<keyword evidence="8" id="KW-0472">Membrane</keyword>
<reference evidence="10" key="3">
    <citation type="submission" date="2015-06" db="UniProtKB">
        <authorList>
            <consortium name="EnsemblMetazoa"/>
        </authorList>
    </citation>
    <scope>IDENTIFICATION</scope>
</reference>
<comment type="subcellular location">
    <subcellularLocation>
        <location evidence="1 9">Golgi apparatus</location>
        <location evidence="1 9">Golgi stack membrane</location>
        <topology evidence="1 9">Single-pass type II membrane protein</topology>
    </subcellularLocation>
</comment>
<evidence type="ECO:0000256" key="9">
    <source>
        <dbReference type="RuleBase" id="RU364016"/>
    </source>
</evidence>
<evidence type="ECO:0000256" key="2">
    <source>
        <dbReference type="ARBA" id="ARBA00009239"/>
    </source>
</evidence>
<evidence type="ECO:0000256" key="5">
    <source>
        <dbReference type="ARBA" id="ARBA00022968"/>
    </source>
</evidence>
<evidence type="ECO:0000256" key="1">
    <source>
        <dbReference type="ARBA" id="ARBA00004447"/>
    </source>
</evidence>
<dbReference type="InterPro" id="IPR008428">
    <property type="entry name" value="Chond_GalNAc"/>
</dbReference>